<sequence>MAKQCSSQNCICSPSPLRHDSLLPAQPCVAHPGISPQCPVSPPCHKAAAKRGCGPWDISSPSDLHRDPWDGDVPRKWDPGGCACRQPRANRVAAASQQSSHVAAIGGIAGVVAHEARELPPRVCFVRRHSLVPMRATRCCSSNCICRMFGATNQVRMTVEMSWRWGGRVYGGRR</sequence>
<dbReference type="GeneID" id="54479596"/>
<organism evidence="1 2">
    <name type="scientific">Neohortaea acidophila</name>
    <dbReference type="NCBI Taxonomy" id="245834"/>
    <lineage>
        <taxon>Eukaryota</taxon>
        <taxon>Fungi</taxon>
        <taxon>Dikarya</taxon>
        <taxon>Ascomycota</taxon>
        <taxon>Pezizomycotina</taxon>
        <taxon>Dothideomycetes</taxon>
        <taxon>Dothideomycetidae</taxon>
        <taxon>Mycosphaerellales</taxon>
        <taxon>Teratosphaeriaceae</taxon>
        <taxon>Neohortaea</taxon>
    </lineage>
</organism>
<evidence type="ECO:0000313" key="1">
    <source>
        <dbReference type="EMBL" id="KAF2485922.1"/>
    </source>
</evidence>
<name>A0A6A6Q0W1_9PEZI</name>
<proteinExistence type="predicted"/>
<dbReference type="AlphaFoldDB" id="A0A6A6Q0W1"/>
<dbReference type="EMBL" id="MU001632">
    <property type="protein sequence ID" value="KAF2485922.1"/>
    <property type="molecule type" value="Genomic_DNA"/>
</dbReference>
<keyword evidence="2" id="KW-1185">Reference proteome</keyword>
<reference evidence="1" key="1">
    <citation type="journal article" date="2020" name="Stud. Mycol.">
        <title>101 Dothideomycetes genomes: a test case for predicting lifestyles and emergence of pathogens.</title>
        <authorList>
            <person name="Haridas S."/>
            <person name="Albert R."/>
            <person name="Binder M."/>
            <person name="Bloem J."/>
            <person name="Labutti K."/>
            <person name="Salamov A."/>
            <person name="Andreopoulos B."/>
            <person name="Baker S."/>
            <person name="Barry K."/>
            <person name="Bills G."/>
            <person name="Bluhm B."/>
            <person name="Cannon C."/>
            <person name="Castanera R."/>
            <person name="Culley D."/>
            <person name="Daum C."/>
            <person name="Ezra D."/>
            <person name="Gonzalez J."/>
            <person name="Henrissat B."/>
            <person name="Kuo A."/>
            <person name="Liang C."/>
            <person name="Lipzen A."/>
            <person name="Lutzoni F."/>
            <person name="Magnuson J."/>
            <person name="Mondo S."/>
            <person name="Nolan M."/>
            <person name="Ohm R."/>
            <person name="Pangilinan J."/>
            <person name="Park H.-J."/>
            <person name="Ramirez L."/>
            <person name="Alfaro M."/>
            <person name="Sun H."/>
            <person name="Tritt A."/>
            <person name="Yoshinaga Y."/>
            <person name="Zwiers L.-H."/>
            <person name="Turgeon B."/>
            <person name="Goodwin S."/>
            <person name="Spatafora J."/>
            <person name="Crous P."/>
            <person name="Grigoriev I."/>
        </authorList>
    </citation>
    <scope>NUCLEOTIDE SEQUENCE</scope>
    <source>
        <strain evidence="1">CBS 113389</strain>
    </source>
</reference>
<dbReference type="Proteomes" id="UP000799767">
    <property type="component" value="Unassembled WGS sequence"/>
</dbReference>
<evidence type="ECO:0000313" key="2">
    <source>
        <dbReference type="Proteomes" id="UP000799767"/>
    </source>
</evidence>
<accession>A0A6A6Q0W1</accession>
<gene>
    <name evidence="1" type="ORF">BDY17DRAFT_67324</name>
</gene>
<protein>
    <submittedName>
        <fullName evidence="1">Uncharacterized protein</fullName>
    </submittedName>
</protein>
<dbReference type="RefSeq" id="XP_033592491.1">
    <property type="nucleotide sequence ID" value="XM_033738594.1"/>
</dbReference>